<dbReference type="Pfam" id="PF13895">
    <property type="entry name" value="Ig_2"/>
    <property type="match status" value="1"/>
</dbReference>
<keyword evidence="3" id="KW-0732">Signal</keyword>
<dbReference type="PROSITE" id="PS50835">
    <property type="entry name" value="IG_LIKE"/>
    <property type="match status" value="1"/>
</dbReference>
<feature type="chain" id="PRO_5043920352" evidence="3">
    <location>
        <begin position="30"/>
        <end position="214"/>
    </location>
</feature>
<keyword evidence="2" id="KW-0472">Membrane</keyword>
<dbReference type="InterPro" id="IPR036179">
    <property type="entry name" value="Ig-like_dom_sf"/>
</dbReference>
<dbReference type="Gene3D" id="2.60.40.10">
    <property type="entry name" value="Immunoglobulins"/>
    <property type="match status" value="1"/>
</dbReference>
<feature type="signal peptide" evidence="3">
    <location>
        <begin position="1"/>
        <end position="29"/>
    </location>
</feature>
<dbReference type="EMBL" id="CAWUFR010000025">
    <property type="protein sequence ID" value="CAK6956542.1"/>
    <property type="molecule type" value="Genomic_DNA"/>
</dbReference>
<evidence type="ECO:0000256" key="2">
    <source>
        <dbReference type="SAM" id="Phobius"/>
    </source>
</evidence>
<keyword evidence="2" id="KW-1133">Transmembrane helix</keyword>
<evidence type="ECO:0000259" key="4">
    <source>
        <dbReference type="PROSITE" id="PS50835"/>
    </source>
</evidence>
<accession>A0AAV1NAF7</accession>
<feature type="domain" description="Ig-like" evidence="4">
    <location>
        <begin position="62"/>
        <end position="154"/>
    </location>
</feature>
<dbReference type="InterPro" id="IPR013783">
    <property type="entry name" value="Ig-like_fold"/>
</dbReference>
<feature type="region of interest" description="Disordered" evidence="1">
    <location>
        <begin position="192"/>
        <end position="214"/>
    </location>
</feature>
<evidence type="ECO:0000256" key="1">
    <source>
        <dbReference type="SAM" id="MobiDB-lite"/>
    </source>
</evidence>
<gene>
    <name evidence="5" type="ORF">FSCOSCO3_A033233</name>
</gene>
<evidence type="ECO:0000313" key="5">
    <source>
        <dbReference type="EMBL" id="CAK6956542.1"/>
    </source>
</evidence>
<keyword evidence="6" id="KW-1185">Reference proteome</keyword>
<evidence type="ECO:0000313" key="6">
    <source>
        <dbReference type="Proteomes" id="UP001314229"/>
    </source>
</evidence>
<feature type="transmembrane region" description="Helical" evidence="2">
    <location>
        <begin position="158"/>
        <end position="179"/>
    </location>
</feature>
<proteinExistence type="predicted"/>
<organism evidence="5 6">
    <name type="scientific">Scomber scombrus</name>
    <name type="common">Atlantic mackerel</name>
    <name type="synonym">Scomber vernalis</name>
    <dbReference type="NCBI Taxonomy" id="13677"/>
    <lineage>
        <taxon>Eukaryota</taxon>
        <taxon>Metazoa</taxon>
        <taxon>Chordata</taxon>
        <taxon>Craniata</taxon>
        <taxon>Vertebrata</taxon>
        <taxon>Euteleostomi</taxon>
        <taxon>Actinopterygii</taxon>
        <taxon>Neopterygii</taxon>
        <taxon>Teleostei</taxon>
        <taxon>Neoteleostei</taxon>
        <taxon>Acanthomorphata</taxon>
        <taxon>Pelagiaria</taxon>
        <taxon>Scombriformes</taxon>
        <taxon>Scombridae</taxon>
        <taxon>Scomber</taxon>
    </lineage>
</organism>
<feature type="compositionally biased region" description="Polar residues" evidence="1">
    <location>
        <begin position="197"/>
        <end position="207"/>
    </location>
</feature>
<reference evidence="5 6" key="1">
    <citation type="submission" date="2024-01" db="EMBL/GenBank/DDBJ databases">
        <authorList>
            <person name="Alioto T."/>
            <person name="Alioto T."/>
            <person name="Gomez Garrido J."/>
        </authorList>
    </citation>
    <scope>NUCLEOTIDE SEQUENCE [LARGE SCALE GENOMIC DNA]</scope>
</reference>
<name>A0AAV1NAF7_SCOSC</name>
<comment type="caution">
    <text evidence="5">The sequence shown here is derived from an EMBL/GenBank/DDBJ whole genome shotgun (WGS) entry which is preliminary data.</text>
</comment>
<dbReference type="Proteomes" id="UP001314229">
    <property type="component" value="Unassembled WGS sequence"/>
</dbReference>
<protein>
    <submittedName>
        <fullName evidence="5">Uncharacterized protein LOC121611921 isoform X2</fullName>
    </submittedName>
</protein>
<sequence length="214" mass="23491">MSLFLKRMVMTKIFLYIVLGHLFVAHVSSECLAVECLKCNTTEETPECPLCAINGSSCINVPSNISSQCKKDFQVFINRTGSVDEGKAITLKCVHDLQGQVTFEWAKEGNVLKDQNESELALEKVLSSHLGPYGCRVYSSCGNYTSSPHSVKVSNNSVVILVICGVSALAMVVIMGLAMKFKLKRDNIKSRERMNRTRAQVGQSGPTPITPREA</sequence>
<evidence type="ECO:0000256" key="3">
    <source>
        <dbReference type="SAM" id="SignalP"/>
    </source>
</evidence>
<dbReference type="InterPro" id="IPR007110">
    <property type="entry name" value="Ig-like_dom"/>
</dbReference>
<dbReference type="SUPFAM" id="SSF48726">
    <property type="entry name" value="Immunoglobulin"/>
    <property type="match status" value="1"/>
</dbReference>
<keyword evidence="2" id="KW-0812">Transmembrane</keyword>
<dbReference type="AlphaFoldDB" id="A0AAV1NAF7"/>